<evidence type="ECO:0000256" key="1">
    <source>
        <dbReference type="SAM" id="MobiDB-lite"/>
    </source>
</evidence>
<gene>
    <name evidence="3" type="ORF">OGH68_19285</name>
</gene>
<evidence type="ECO:0000313" key="4">
    <source>
        <dbReference type="Proteomes" id="UP001163878"/>
    </source>
</evidence>
<organism evidence="3 4">
    <name type="scientific">Streptomyces peucetius</name>
    <dbReference type="NCBI Taxonomy" id="1950"/>
    <lineage>
        <taxon>Bacteria</taxon>
        <taxon>Bacillati</taxon>
        <taxon>Actinomycetota</taxon>
        <taxon>Actinomycetes</taxon>
        <taxon>Kitasatosporales</taxon>
        <taxon>Streptomycetaceae</taxon>
        <taxon>Streptomyces</taxon>
    </lineage>
</organism>
<evidence type="ECO:0000256" key="2">
    <source>
        <dbReference type="SAM" id="Phobius"/>
    </source>
</evidence>
<keyword evidence="4" id="KW-1185">Reference proteome</keyword>
<dbReference type="Proteomes" id="UP001163878">
    <property type="component" value="Chromosome"/>
</dbReference>
<sequence length="66" mass="7199">METVVTVSVIVVMIAMGMLVIHTLNVRHAQRIATFHYSDAVPGIRRRGRKGRQPSGRSPAPPPPSP</sequence>
<dbReference type="EMBL" id="CP107567">
    <property type="protein sequence ID" value="UYQ63395.1"/>
    <property type="molecule type" value="Genomic_DNA"/>
</dbReference>
<dbReference type="RefSeq" id="WP_264245646.1">
    <property type="nucleotide sequence ID" value="NZ_CP107567.1"/>
</dbReference>
<keyword evidence="2" id="KW-1133">Transmembrane helix</keyword>
<feature type="transmembrane region" description="Helical" evidence="2">
    <location>
        <begin position="6"/>
        <end position="26"/>
    </location>
</feature>
<protein>
    <recommendedName>
        <fullName evidence="5">Secreted protein</fullName>
    </recommendedName>
</protein>
<reference evidence="3" key="1">
    <citation type="submission" date="2022-10" db="EMBL/GenBank/DDBJ databases">
        <title>Cytochrome P450 Catalyzes Benzene Ring Formation in the Biosynthesis of Trialkyl-Substituted Aromatic Polyketides.</title>
        <authorList>
            <person name="Zhao E."/>
            <person name="Ge H."/>
        </authorList>
    </citation>
    <scope>NUCLEOTIDE SEQUENCE</scope>
    <source>
        <strain evidence="3">NA0869</strain>
    </source>
</reference>
<keyword evidence="2" id="KW-0812">Transmembrane</keyword>
<keyword evidence="2" id="KW-0472">Membrane</keyword>
<accession>A0ABY6I8R5</accession>
<name>A0ABY6I8R5_STRPE</name>
<proteinExistence type="predicted"/>
<feature type="region of interest" description="Disordered" evidence="1">
    <location>
        <begin position="41"/>
        <end position="66"/>
    </location>
</feature>
<evidence type="ECO:0000313" key="3">
    <source>
        <dbReference type="EMBL" id="UYQ63395.1"/>
    </source>
</evidence>
<evidence type="ECO:0008006" key="5">
    <source>
        <dbReference type="Google" id="ProtNLM"/>
    </source>
</evidence>